<evidence type="ECO:0000256" key="1">
    <source>
        <dbReference type="ARBA" id="ARBA00004141"/>
    </source>
</evidence>
<keyword evidence="9" id="KW-1185">Reference proteome</keyword>
<name>A0ABR1SUS4_9PEZI</name>
<dbReference type="PANTHER" id="PTHR43791:SF37">
    <property type="entry name" value="MAJOR FACILITATOR SUPERFAMILY (MFS) PROFILE DOMAIN-CONTAINING PROTEIN"/>
    <property type="match status" value="1"/>
</dbReference>
<evidence type="ECO:0000256" key="5">
    <source>
        <dbReference type="ARBA" id="ARBA00023136"/>
    </source>
</evidence>
<evidence type="ECO:0000313" key="8">
    <source>
        <dbReference type="EMBL" id="KAK8037263.1"/>
    </source>
</evidence>
<reference evidence="8 9" key="1">
    <citation type="submission" date="2023-01" db="EMBL/GenBank/DDBJ databases">
        <title>Analysis of 21 Apiospora genomes using comparative genomics revels a genus with tremendous synthesis potential of carbohydrate active enzymes and secondary metabolites.</title>
        <authorList>
            <person name="Sorensen T."/>
        </authorList>
    </citation>
    <scope>NUCLEOTIDE SEQUENCE [LARGE SCALE GENOMIC DNA]</scope>
    <source>
        <strain evidence="8 9">CBS 20057</strain>
    </source>
</reference>
<dbReference type="EMBL" id="JAQQWI010000002">
    <property type="protein sequence ID" value="KAK8037263.1"/>
    <property type="molecule type" value="Genomic_DNA"/>
</dbReference>
<keyword evidence="5 7" id="KW-0472">Membrane</keyword>
<dbReference type="InterPro" id="IPR036259">
    <property type="entry name" value="MFS_trans_sf"/>
</dbReference>
<dbReference type="Proteomes" id="UP001396898">
    <property type="component" value="Unassembled WGS sequence"/>
</dbReference>
<evidence type="ECO:0000256" key="6">
    <source>
        <dbReference type="SAM" id="MobiDB-lite"/>
    </source>
</evidence>
<evidence type="ECO:0000313" key="9">
    <source>
        <dbReference type="Proteomes" id="UP001396898"/>
    </source>
</evidence>
<keyword evidence="2" id="KW-0813">Transport</keyword>
<comment type="caution">
    <text evidence="8">The sequence shown here is derived from an EMBL/GenBank/DDBJ whole genome shotgun (WGS) entry which is preliminary data.</text>
</comment>
<feature type="transmembrane region" description="Helical" evidence="7">
    <location>
        <begin position="108"/>
        <end position="126"/>
    </location>
</feature>
<sequence>MALWLKSEGESVYRVNVLPTGQAAVGFVTQVAAGMLSDSPLLRGRRIEALIALQAGSVVACIILAVWDFPSKGLKYFAMYTAWTSSGVPGIYYSWFPDLMPDDHEMRGFLTAFSNVFSYVNNIWWTNQLWKTAYAPRFHAAFVATAVMGVVLVLMAFLMQYLQGRDARIRAGRKGSEDGDKGSRGPVGPEALNTETPAIA</sequence>
<evidence type="ECO:0000256" key="2">
    <source>
        <dbReference type="ARBA" id="ARBA00022448"/>
    </source>
</evidence>
<keyword evidence="3 7" id="KW-0812">Transmembrane</keyword>
<accession>A0ABR1SUS4</accession>
<proteinExistence type="predicted"/>
<dbReference type="PANTHER" id="PTHR43791">
    <property type="entry name" value="PERMEASE-RELATED"/>
    <property type="match status" value="1"/>
</dbReference>
<keyword evidence="4 7" id="KW-1133">Transmembrane helix</keyword>
<evidence type="ECO:0000256" key="7">
    <source>
        <dbReference type="SAM" id="Phobius"/>
    </source>
</evidence>
<evidence type="ECO:0000256" key="3">
    <source>
        <dbReference type="ARBA" id="ARBA00022692"/>
    </source>
</evidence>
<feature type="region of interest" description="Disordered" evidence="6">
    <location>
        <begin position="172"/>
        <end position="200"/>
    </location>
</feature>
<feature type="transmembrane region" description="Helical" evidence="7">
    <location>
        <begin position="49"/>
        <end position="70"/>
    </location>
</feature>
<dbReference type="SUPFAM" id="SSF103473">
    <property type="entry name" value="MFS general substrate transporter"/>
    <property type="match status" value="1"/>
</dbReference>
<organism evidence="8 9">
    <name type="scientific">Apiospora marii</name>
    <dbReference type="NCBI Taxonomy" id="335849"/>
    <lineage>
        <taxon>Eukaryota</taxon>
        <taxon>Fungi</taxon>
        <taxon>Dikarya</taxon>
        <taxon>Ascomycota</taxon>
        <taxon>Pezizomycotina</taxon>
        <taxon>Sordariomycetes</taxon>
        <taxon>Xylariomycetidae</taxon>
        <taxon>Amphisphaeriales</taxon>
        <taxon>Apiosporaceae</taxon>
        <taxon>Apiospora</taxon>
    </lineage>
</organism>
<evidence type="ECO:0008006" key="10">
    <source>
        <dbReference type="Google" id="ProtNLM"/>
    </source>
</evidence>
<evidence type="ECO:0000256" key="4">
    <source>
        <dbReference type="ARBA" id="ARBA00022989"/>
    </source>
</evidence>
<feature type="transmembrane region" description="Helical" evidence="7">
    <location>
        <begin position="20"/>
        <end position="37"/>
    </location>
</feature>
<feature type="transmembrane region" description="Helical" evidence="7">
    <location>
        <begin position="138"/>
        <end position="162"/>
    </location>
</feature>
<feature type="transmembrane region" description="Helical" evidence="7">
    <location>
        <begin position="76"/>
        <end position="96"/>
    </location>
</feature>
<feature type="compositionally biased region" description="Basic and acidic residues" evidence="6">
    <location>
        <begin position="172"/>
        <end position="183"/>
    </location>
</feature>
<protein>
    <recommendedName>
        <fullName evidence="10">Major facilitator superfamily (MFS) profile domain-containing protein</fullName>
    </recommendedName>
</protein>
<gene>
    <name evidence="8" type="ORF">PG991_000609</name>
</gene>
<comment type="subcellular location">
    <subcellularLocation>
        <location evidence="1">Membrane</location>
        <topology evidence="1">Multi-pass membrane protein</topology>
    </subcellularLocation>
</comment>